<evidence type="ECO:0000256" key="2">
    <source>
        <dbReference type="SAM" id="SignalP"/>
    </source>
</evidence>
<dbReference type="InterPro" id="IPR051588">
    <property type="entry name" value="Cobalamin_Transport"/>
</dbReference>
<dbReference type="CDD" id="cd00688">
    <property type="entry name" value="ISOPREN_C2_like"/>
    <property type="match status" value="1"/>
</dbReference>
<dbReference type="OrthoDB" id="144905at2"/>
<dbReference type="AlphaFoldDB" id="B8GCL8"/>
<keyword evidence="1" id="KW-1133">Transmembrane helix</keyword>
<dbReference type="PANTHER" id="PTHR10559:SF18">
    <property type="entry name" value="TRANSCOBALAMIN II"/>
    <property type="match status" value="1"/>
</dbReference>
<accession>B8GCL8</accession>
<gene>
    <name evidence="3" type="ordered locus">Cagg_2179</name>
</gene>
<dbReference type="KEGG" id="cag:Cagg_2179"/>
<protein>
    <submittedName>
        <fullName evidence="3">LPXTG-motif cell wall anchor domain protein</fullName>
    </submittedName>
</protein>
<keyword evidence="2" id="KW-0732">Signal</keyword>
<evidence type="ECO:0000256" key="1">
    <source>
        <dbReference type="SAM" id="Phobius"/>
    </source>
</evidence>
<organism evidence="3 4">
    <name type="scientific">Chloroflexus aggregans (strain MD-66 / DSM 9485)</name>
    <dbReference type="NCBI Taxonomy" id="326427"/>
    <lineage>
        <taxon>Bacteria</taxon>
        <taxon>Bacillati</taxon>
        <taxon>Chloroflexota</taxon>
        <taxon>Chloroflexia</taxon>
        <taxon>Chloroflexales</taxon>
        <taxon>Chloroflexineae</taxon>
        <taxon>Chloroflexaceae</taxon>
        <taxon>Chloroflexus</taxon>
    </lineage>
</organism>
<dbReference type="SUPFAM" id="SSF48239">
    <property type="entry name" value="Terpenoid cyclases/Protein prenyltransferases"/>
    <property type="match status" value="2"/>
</dbReference>
<dbReference type="PANTHER" id="PTHR10559">
    <property type="entry name" value="TRANSCOBALAMIN-1/GASTRIC INTRINSIC FACTOR"/>
    <property type="match status" value="1"/>
</dbReference>
<dbReference type="Proteomes" id="UP000002508">
    <property type="component" value="Chromosome"/>
</dbReference>
<keyword evidence="1" id="KW-0472">Membrane</keyword>
<evidence type="ECO:0000313" key="3">
    <source>
        <dbReference type="EMBL" id="ACL25062.1"/>
    </source>
</evidence>
<dbReference type="STRING" id="326427.Cagg_2179"/>
<feature type="signal peptide" evidence="2">
    <location>
        <begin position="1"/>
        <end position="23"/>
    </location>
</feature>
<name>B8GCL8_CHLAD</name>
<dbReference type="RefSeq" id="WP_015940920.1">
    <property type="nucleotide sequence ID" value="NC_011831.1"/>
</dbReference>
<feature type="transmembrane region" description="Helical" evidence="1">
    <location>
        <begin position="327"/>
        <end position="346"/>
    </location>
</feature>
<dbReference type="Gene3D" id="1.50.10.20">
    <property type="match status" value="1"/>
</dbReference>
<dbReference type="HOGENOM" id="CLU_756004_0_0_0"/>
<dbReference type="eggNOG" id="COG1657">
    <property type="taxonomic scope" value="Bacteria"/>
</dbReference>
<proteinExistence type="predicted"/>
<dbReference type="EMBL" id="CP001337">
    <property type="protein sequence ID" value="ACL25062.1"/>
    <property type="molecule type" value="Genomic_DNA"/>
</dbReference>
<dbReference type="InterPro" id="IPR008930">
    <property type="entry name" value="Terpenoid_cyclase/PrenylTrfase"/>
</dbReference>
<feature type="chain" id="PRO_5002872900" evidence="2">
    <location>
        <begin position="24"/>
        <end position="353"/>
    </location>
</feature>
<evidence type="ECO:0000313" key="4">
    <source>
        <dbReference type="Proteomes" id="UP000002508"/>
    </source>
</evidence>
<keyword evidence="1" id="KW-0812">Transmembrane</keyword>
<keyword evidence="4" id="KW-1185">Reference proteome</keyword>
<reference evidence="3" key="1">
    <citation type="submission" date="2008-12" db="EMBL/GenBank/DDBJ databases">
        <title>Complete sequence of Chloroflexus aggregans DSM 9485.</title>
        <authorList>
            <consortium name="US DOE Joint Genome Institute"/>
            <person name="Lucas S."/>
            <person name="Copeland A."/>
            <person name="Lapidus A."/>
            <person name="Glavina del Rio T."/>
            <person name="Dalin E."/>
            <person name="Tice H."/>
            <person name="Pitluck S."/>
            <person name="Foster B."/>
            <person name="Larimer F."/>
            <person name="Land M."/>
            <person name="Hauser L."/>
            <person name="Kyrpides N."/>
            <person name="Mikhailova N."/>
            <person name="Bryant D."/>
            <person name="Richardson P."/>
        </authorList>
    </citation>
    <scope>NUCLEOTIDE SEQUENCE</scope>
    <source>
        <strain evidence="3">DSM 9485</strain>
    </source>
</reference>
<sequence>MRRMYALLVTLIMSLVVWQPVIAQTNAIEAALTWVAGQQQADGSFAGFGPGDTADAIVAFVAGGQQPPANAVTYLAGQAATYGTSSAGATAKVILAAVAAQRDPLNFGGVNLARQLGTFYDPATGQYGSDVYGHALALLAIKAMGVEPPAAAINRLIALQLRDGGWSFDGAAATGSDTNTTSLAVMALSGYARAADALTAARTYLRGQQNPDGGFPYSQTSAFGNASDANSTAAVVQAILALGENLDDAAWKQGNATPLSALAAFQNSSGAFRYQDAMPDDNALATYQAIPALARRTLPVATTTIPTAQSLIAPAGTLPRTGGEPILPLPLLVVGGLGLLVAGVALRRKSAQV</sequence>